<dbReference type="SMART" id="SM00827">
    <property type="entry name" value="PKS_AT"/>
    <property type="match status" value="1"/>
</dbReference>
<proteinExistence type="predicted"/>
<dbReference type="STRING" id="115862.BBG46_08155"/>
<dbReference type="GO" id="GO:0005886">
    <property type="term" value="C:plasma membrane"/>
    <property type="evidence" value="ECO:0007669"/>
    <property type="project" value="TreeGrafter"/>
</dbReference>
<dbReference type="GO" id="GO:0071770">
    <property type="term" value="P:DIM/DIP cell wall layer assembly"/>
    <property type="evidence" value="ECO:0007669"/>
    <property type="project" value="TreeGrafter"/>
</dbReference>
<dbReference type="EMBL" id="CSAE01001442">
    <property type="protein sequence ID" value="COX63136.1"/>
    <property type="molecule type" value="Genomic_DNA"/>
</dbReference>
<dbReference type="InterPro" id="IPR014043">
    <property type="entry name" value="Acyl_transferase_dom"/>
</dbReference>
<protein>
    <submittedName>
        <fullName evidence="5">Polyketide synthase pks5</fullName>
        <ecNumber evidence="5">2.3.1.-</ecNumber>
    </submittedName>
</protein>
<accession>A0A0U0TGL3</accession>
<dbReference type="PANTHER" id="PTHR43775:SF37">
    <property type="entry name" value="SI:DKEY-61P9.11"/>
    <property type="match status" value="1"/>
</dbReference>
<dbReference type="Pfam" id="PF00698">
    <property type="entry name" value="Acyl_transf_1"/>
    <property type="match status" value="1"/>
</dbReference>
<dbReference type="GO" id="GO:0006633">
    <property type="term" value="P:fatty acid biosynthetic process"/>
    <property type="evidence" value="ECO:0007669"/>
    <property type="project" value="TreeGrafter"/>
</dbReference>
<evidence type="ECO:0000256" key="1">
    <source>
        <dbReference type="ARBA" id="ARBA00022450"/>
    </source>
</evidence>
<evidence type="ECO:0000313" key="6">
    <source>
        <dbReference type="Proteomes" id="UP000038802"/>
    </source>
</evidence>
<dbReference type="Proteomes" id="UP000038802">
    <property type="component" value="Unassembled WGS sequence"/>
</dbReference>
<organism evidence="5 6">
    <name type="scientific">Mycobacterium tuberculosis</name>
    <dbReference type="NCBI Taxonomy" id="1773"/>
    <lineage>
        <taxon>Bacteria</taxon>
        <taxon>Bacillati</taxon>
        <taxon>Actinomycetota</taxon>
        <taxon>Actinomycetes</taxon>
        <taxon>Mycobacteriales</taxon>
        <taxon>Mycobacteriaceae</taxon>
        <taxon>Mycobacterium</taxon>
        <taxon>Mycobacterium tuberculosis complex</taxon>
    </lineage>
</organism>
<gene>
    <name evidence="5" type="primary">pks5-1_3</name>
    <name evidence="5" type="ORF">ERS007703_05382</name>
</gene>
<dbReference type="Gene3D" id="3.40.366.10">
    <property type="entry name" value="Malonyl-Coenzyme A Acyl Carrier Protein, domain 2"/>
    <property type="match status" value="1"/>
</dbReference>
<keyword evidence="3" id="KW-0511">Multifunctional enzyme</keyword>
<evidence type="ECO:0000313" key="5">
    <source>
        <dbReference type="EMBL" id="COX63136.1"/>
    </source>
</evidence>
<evidence type="ECO:0000256" key="3">
    <source>
        <dbReference type="ARBA" id="ARBA00023268"/>
    </source>
</evidence>
<dbReference type="GO" id="GO:0005737">
    <property type="term" value="C:cytoplasm"/>
    <property type="evidence" value="ECO:0007669"/>
    <property type="project" value="TreeGrafter"/>
</dbReference>
<dbReference type="PANTHER" id="PTHR43775">
    <property type="entry name" value="FATTY ACID SYNTHASE"/>
    <property type="match status" value="1"/>
</dbReference>
<feature type="domain" description="Malonyl-CoA:ACP transacylase (MAT)" evidence="4">
    <location>
        <begin position="1"/>
        <end position="112"/>
    </location>
</feature>
<reference evidence="6" key="1">
    <citation type="submission" date="2015-03" db="EMBL/GenBank/DDBJ databases">
        <authorList>
            <consortium name="Pathogen Informatics"/>
        </authorList>
    </citation>
    <scope>NUCLEOTIDE SEQUENCE [LARGE SCALE GENOMIC DNA]</scope>
    <source>
        <strain evidence="6">K00500041</strain>
    </source>
</reference>
<dbReference type="SUPFAM" id="SSF52151">
    <property type="entry name" value="FabD/lysophospholipase-like"/>
    <property type="match status" value="1"/>
</dbReference>
<sequence length="112" mass="11295">MFSGQGSQWAGMGADLLATEPVFAATIAAIEPLIAAESGFSVTEAMTAPEVVTGIDRVQPTLFAMQVALAATMKSYGVAPGAVIGHSLGESAAAVVAGALCLEDGVRVICRR</sequence>
<dbReference type="InterPro" id="IPR050091">
    <property type="entry name" value="PKS_NRPS_Biosynth_Enz"/>
</dbReference>
<keyword evidence="5" id="KW-0012">Acyltransferase</keyword>
<evidence type="ECO:0000256" key="2">
    <source>
        <dbReference type="ARBA" id="ARBA00022553"/>
    </source>
</evidence>
<dbReference type="InterPro" id="IPR016035">
    <property type="entry name" value="Acyl_Trfase/lysoPLipase"/>
</dbReference>
<keyword evidence="2" id="KW-0597">Phosphoprotein</keyword>
<dbReference type="InterPro" id="IPR001227">
    <property type="entry name" value="Ac_transferase_dom_sf"/>
</dbReference>
<dbReference type="GO" id="GO:0004312">
    <property type="term" value="F:fatty acid synthase activity"/>
    <property type="evidence" value="ECO:0007669"/>
    <property type="project" value="TreeGrafter"/>
</dbReference>
<dbReference type="EC" id="2.3.1.-" evidence="5"/>
<keyword evidence="5" id="KW-0808">Transferase</keyword>
<keyword evidence="1" id="KW-0596">Phosphopantetheine</keyword>
<dbReference type="AlphaFoldDB" id="A0A0U0TGL3"/>
<evidence type="ECO:0000259" key="4">
    <source>
        <dbReference type="SMART" id="SM00827"/>
    </source>
</evidence>
<name>A0A0U0TGL3_MYCTX</name>